<keyword evidence="4" id="KW-1185">Reference proteome</keyword>
<dbReference type="Proteomes" id="UP000824998">
    <property type="component" value="Unassembled WGS sequence"/>
</dbReference>
<evidence type="ECO:0000256" key="1">
    <source>
        <dbReference type="ARBA" id="ARBA00022801"/>
    </source>
</evidence>
<name>A0A9P7YSG2_9HELO</name>
<dbReference type="SUPFAM" id="SSF55811">
    <property type="entry name" value="Nudix"/>
    <property type="match status" value="1"/>
</dbReference>
<dbReference type="GO" id="GO:0006754">
    <property type="term" value="P:ATP biosynthetic process"/>
    <property type="evidence" value="ECO:0007669"/>
    <property type="project" value="TreeGrafter"/>
</dbReference>
<dbReference type="PROSITE" id="PS51462">
    <property type="entry name" value="NUDIX"/>
    <property type="match status" value="1"/>
</dbReference>
<dbReference type="PANTHER" id="PTHR21340">
    <property type="entry name" value="DIADENOSINE 5,5-P1,P4-TETRAPHOSPHATE PYROPHOSPHOHYDROLASE MUTT"/>
    <property type="match status" value="1"/>
</dbReference>
<feature type="domain" description="Nudix hydrolase" evidence="2">
    <location>
        <begin position="8"/>
        <end position="181"/>
    </location>
</feature>
<comment type="caution">
    <text evidence="3">The sequence shown here is derived from an EMBL/GenBank/DDBJ whole genome shotgun (WGS) entry which is preliminary data.</text>
</comment>
<gene>
    <name evidence="3" type="ORF">BJ875DRAFT_286339</name>
</gene>
<evidence type="ECO:0000259" key="2">
    <source>
        <dbReference type="PROSITE" id="PS51462"/>
    </source>
</evidence>
<evidence type="ECO:0000313" key="3">
    <source>
        <dbReference type="EMBL" id="KAG9238897.1"/>
    </source>
</evidence>
<dbReference type="AlphaFoldDB" id="A0A9P7YSG2"/>
<proteinExistence type="predicted"/>
<sequence>MNTHAPTIGDRSYGIIAIRYNPTLTLSSPPPPPTSQTTQTLLIHQKTINHTLFPPFWTFPKGHAEPIDPSLLATAMREFEEETGLRLSRAAILTFRAAGGEADEGEGQDEAEAERKFVEVYQNPLRKVGKEVRYWPALLQDGGGGINVQEAEVVEARWCGWSEAESLLSFEEARGVLRALRSALDGKNGGGRGTL</sequence>
<keyword evidence="1" id="KW-0378">Hydrolase</keyword>
<organism evidence="3 4">
    <name type="scientific">Amylocarpus encephaloides</name>
    <dbReference type="NCBI Taxonomy" id="45428"/>
    <lineage>
        <taxon>Eukaryota</taxon>
        <taxon>Fungi</taxon>
        <taxon>Dikarya</taxon>
        <taxon>Ascomycota</taxon>
        <taxon>Pezizomycotina</taxon>
        <taxon>Leotiomycetes</taxon>
        <taxon>Helotiales</taxon>
        <taxon>Helotiales incertae sedis</taxon>
        <taxon>Amylocarpus</taxon>
    </lineage>
</organism>
<accession>A0A9P7YSG2</accession>
<dbReference type="EMBL" id="MU251364">
    <property type="protein sequence ID" value="KAG9238897.1"/>
    <property type="molecule type" value="Genomic_DNA"/>
</dbReference>
<protein>
    <recommendedName>
        <fullName evidence="2">Nudix hydrolase domain-containing protein</fullName>
    </recommendedName>
</protein>
<dbReference type="Pfam" id="PF00293">
    <property type="entry name" value="NUDIX"/>
    <property type="match status" value="1"/>
</dbReference>
<dbReference type="PANTHER" id="PTHR21340:SF0">
    <property type="entry name" value="BIS(5'-NUCLEOSYL)-TETRAPHOSPHATASE [ASYMMETRICAL]"/>
    <property type="match status" value="1"/>
</dbReference>
<dbReference type="InterPro" id="IPR015797">
    <property type="entry name" value="NUDIX_hydrolase-like_dom_sf"/>
</dbReference>
<evidence type="ECO:0000313" key="4">
    <source>
        <dbReference type="Proteomes" id="UP000824998"/>
    </source>
</evidence>
<dbReference type="InterPro" id="IPR000086">
    <property type="entry name" value="NUDIX_hydrolase_dom"/>
</dbReference>
<dbReference type="GO" id="GO:0004081">
    <property type="term" value="F:bis(5'-nucleosyl)-tetraphosphatase (asymmetrical) activity"/>
    <property type="evidence" value="ECO:0007669"/>
    <property type="project" value="TreeGrafter"/>
</dbReference>
<dbReference type="GO" id="GO:0006167">
    <property type="term" value="P:AMP biosynthetic process"/>
    <property type="evidence" value="ECO:0007669"/>
    <property type="project" value="TreeGrafter"/>
</dbReference>
<dbReference type="OrthoDB" id="276276at2759"/>
<dbReference type="Gene3D" id="3.90.79.10">
    <property type="entry name" value="Nucleoside Triphosphate Pyrophosphohydrolase"/>
    <property type="match status" value="1"/>
</dbReference>
<reference evidence="3" key="1">
    <citation type="journal article" date="2021" name="IMA Fungus">
        <title>Genomic characterization of three marine fungi, including Emericellopsis atlantica sp. nov. with signatures of a generalist lifestyle and marine biomass degradation.</title>
        <authorList>
            <person name="Hagestad O.C."/>
            <person name="Hou L."/>
            <person name="Andersen J.H."/>
            <person name="Hansen E.H."/>
            <person name="Altermark B."/>
            <person name="Li C."/>
            <person name="Kuhnert E."/>
            <person name="Cox R.J."/>
            <person name="Crous P.W."/>
            <person name="Spatafora J.W."/>
            <person name="Lail K."/>
            <person name="Amirebrahimi M."/>
            <person name="Lipzen A."/>
            <person name="Pangilinan J."/>
            <person name="Andreopoulos W."/>
            <person name="Hayes R.D."/>
            <person name="Ng V."/>
            <person name="Grigoriev I.V."/>
            <person name="Jackson S.A."/>
            <person name="Sutton T.D.S."/>
            <person name="Dobson A.D.W."/>
            <person name="Rama T."/>
        </authorList>
    </citation>
    <scope>NUCLEOTIDE SEQUENCE</scope>
    <source>
        <strain evidence="3">TRa018bII</strain>
    </source>
</reference>
<dbReference type="InterPro" id="IPR051325">
    <property type="entry name" value="Nudix_hydrolase_domain"/>
</dbReference>